<dbReference type="SMART" id="SM00388">
    <property type="entry name" value="HisKA"/>
    <property type="match status" value="1"/>
</dbReference>
<sequence>MASRNNELDFVQVVNNSMSATIILNDNGIIFANPYCYELLGYKDTETLIWQEILHPEFHDICKERLLKVFTNKQTVHVMEQKMIRNDGEIIDVEVFATPYIDKSGEVYAQIHFRDITKRKRYEEELKKSEEKYRLMSENASDIISEHDMEGRILYLSPSIKEVLGFDSEELFHLTPCDFIHKDDLNRVRYCYAKILHTGETSTVRYRLMDKDKKYIWVETRKKLVLYKKEKKIIAITRDVDEQIQTEKMLMQSEKLALLGELSTGIVHEIKNPLTSIKGFLQLMKAGTINIKDYLTILNSEIERIESIAGDILSFAKPQEKLENLDITNIIDDVMLLMEVQASKKDIELQWNPVKRNMILSGDETQLKQVFINLIKNAIEATSNGGKVKVAVEEEVSSIHIQVIDNGEGIPADKLDEVGQSFFTTKEKGTGLGLMVTNKIVKNHHGKVLIDSEVGKGTTFTIQLPKVESYSKVVDNI</sequence>
<dbReference type="Proteomes" id="UP000581688">
    <property type="component" value="Unassembled WGS sequence"/>
</dbReference>
<evidence type="ECO:0000259" key="10">
    <source>
        <dbReference type="PROSITE" id="PS50112"/>
    </source>
</evidence>
<dbReference type="InterPro" id="IPR035965">
    <property type="entry name" value="PAS-like_dom_sf"/>
</dbReference>
<evidence type="ECO:0000256" key="5">
    <source>
        <dbReference type="ARBA" id="ARBA00022741"/>
    </source>
</evidence>
<evidence type="ECO:0000313" key="12">
    <source>
        <dbReference type="EMBL" id="MBB6452336.1"/>
    </source>
</evidence>
<evidence type="ECO:0000256" key="7">
    <source>
        <dbReference type="ARBA" id="ARBA00022840"/>
    </source>
</evidence>
<evidence type="ECO:0000259" key="11">
    <source>
        <dbReference type="PROSITE" id="PS50113"/>
    </source>
</evidence>
<keyword evidence="5" id="KW-0547">Nucleotide-binding</keyword>
<dbReference type="SUPFAM" id="SSF55874">
    <property type="entry name" value="ATPase domain of HSP90 chaperone/DNA topoisomerase II/histidine kinase"/>
    <property type="match status" value="1"/>
</dbReference>
<keyword evidence="7" id="KW-0067">ATP-binding</keyword>
<dbReference type="Pfam" id="PF00512">
    <property type="entry name" value="HisKA"/>
    <property type="match status" value="1"/>
</dbReference>
<name>A0A841PXU2_9BACI</name>
<dbReference type="PROSITE" id="PS50112">
    <property type="entry name" value="PAS"/>
    <property type="match status" value="1"/>
</dbReference>
<dbReference type="InterPro" id="IPR004358">
    <property type="entry name" value="Sig_transdc_His_kin-like_C"/>
</dbReference>
<feature type="domain" description="PAC" evidence="11">
    <location>
        <begin position="202"/>
        <end position="252"/>
    </location>
</feature>
<protein>
    <recommendedName>
        <fullName evidence="2">histidine kinase</fullName>
        <ecNumber evidence="2">2.7.13.3</ecNumber>
    </recommendedName>
</protein>
<dbReference type="AlphaFoldDB" id="A0A841PXU2"/>
<reference evidence="12 13" key="1">
    <citation type="submission" date="2020-08" db="EMBL/GenBank/DDBJ databases">
        <title>Genomic Encyclopedia of Type Strains, Phase IV (KMG-IV): sequencing the most valuable type-strain genomes for metagenomic binning, comparative biology and taxonomic classification.</title>
        <authorList>
            <person name="Goeker M."/>
        </authorList>
    </citation>
    <scope>NUCLEOTIDE SEQUENCE [LARGE SCALE GENOMIC DNA]</scope>
    <source>
        <strain evidence="12 13">DSM 19612</strain>
    </source>
</reference>
<keyword evidence="8" id="KW-0902">Two-component regulatory system</keyword>
<accession>A0A841PXU2</accession>
<dbReference type="PROSITE" id="PS50113">
    <property type="entry name" value="PAC"/>
    <property type="match status" value="2"/>
</dbReference>
<dbReference type="InterPro" id="IPR003594">
    <property type="entry name" value="HATPase_dom"/>
</dbReference>
<feature type="domain" description="Histidine kinase" evidence="9">
    <location>
        <begin position="265"/>
        <end position="468"/>
    </location>
</feature>
<dbReference type="Gene3D" id="3.30.450.20">
    <property type="entry name" value="PAS domain"/>
    <property type="match status" value="2"/>
</dbReference>
<dbReference type="InterPro" id="IPR000700">
    <property type="entry name" value="PAS-assoc_C"/>
</dbReference>
<dbReference type="InterPro" id="IPR036097">
    <property type="entry name" value="HisK_dim/P_sf"/>
</dbReference>
<evidence type="ECO:0000256" key="3">
    <source>
        <dbReference type="ARBA" id="ARBA00022553"/>
    </source>
</evidence>
<dbReference type="RefSeq" id="WP_174494994.1">
    <property type="nucleotide sequence ID" value="NZ_CADDWK010000002.1"/>
</dbReference>
<feature type="domain" description="PAS" evidence="10">
    <location>
        <begin position="129"/>
        <end position="199"/>
    </location>
</feature>
<dbReference type="GO" id="GO:0000155">
    <property type="term" value="F:phosphorelay sensor kinase activity"/>
    <property type="evidence" value="ECO:0007669"/>
    <property type="project" value="InterPro"/>
</dbReference>
<evidence type="ECO:0000256" key="6">
    <source>
        <dbReference type="ARBA" id="ARBA00022777"/>
    </source>
</evidence>
<dbReference type="CDD" id="cd00082">
    <property type="entry name" value="HisKA"/>
    <property type="match status" value="1"/>
</dbReference>
<dbReference type="EMBL" id="JACHGH010000002">
    <property type="protein sequence ID" value="MBB6452336.1"/>
    <property type="molecule type" value="Genomic_DNA"/>
</dbReference>
<dbReference type="PANTHER" id="PTHR43065:SF34">
    <property type="entry name" value="SPORULATION KINASE A"/>
    <property type="match status" value="1"/>
</dbReference>
<dbReference type="InterPro" id="IPR001610">
    <property type="entry name" value="PAC"/>
</dbReference>
<dbReference type="InterPro" id="IPR003661">
    <property type="entry name" value="HisK_dim/P_dom"/>
</dbReference>
<evidence type="ECO:0000256" key="2">
    <source>
        <dbReference type="ARBA" id="ARBA00012438"/>
    </source>
</evidence>
<feature type="domain" description="PAC" evidence="11">
    <location>
        <begin position="77"/>
        <end position="128"/>
    </location>
</feature>
<dbReference type="SUPFAM" id="SSF47384">
    <property type="entry name" value="Homodimeric domain of signal transducing histidine kinase"/>
    <property type="match status" value="1"/>
</dbReference>
<dbReference type="Pfam" id="PF08447">
    <property type="entry name" value="PAS_3"/>
    <property type="match status" value="1"/>
</dbReference>
<dbReference type="EC" id="2.7.13.3" evidence="2"/>
<dbReference type="PROSITE" id="PS50109">
    <property type="entry name" value="HIS_KIN"/>
    <property type="match status" value="1"/>
</dbReference>
<evidence type="ECO:0000256" key="8">
    <source>
        <dbReference type="ARBA" id="ARBA00023012"/>
    </source>
</evidence>
<dbReference type="PRINTS" id="PR00344">
    <property type="entry name" value="BCTRLSENSOR"/>
</dbReference>
<dbReference type="CDD" id="cd00130">
    <property type="entry name" value="PAS"/>
    <property type="match status" value="2"/>
</dbReference>
<dbReference type="SMART" id="SM00086">
    <property type="entry name" value="PAC"/>
    <property type="match status" value="2"/>
</dbReference>
<dbReference type="NCBIfam" id="TIGR00229">
    <property type="entry name" value="sensory_box"/>
    <property type="match status" value="2"/>
</dbReference>
<dbReference type="Gene3D" id="1.10.287.130">
    <property type="match status" value="1"/>
</dbReference>
<evidence type="ECO:0000313" key="13">
    <source>
        <dbReference type="Proteomes" id="UP000581688"/>
    </source>
</evidence>
<keyword evidence="13" id="KW-1185">Reference proteome</keyword>
<dbReference type="SMART" id="SM00387">
    <property type="entry name" value="HATPase_c"/>
    <property type="match status" value="1"/>
</dbReference>
<gene>
    <name evidence="12" type="ORF">HNQ94_000781</name>
</gene>
<dbReference type="InterPro" id="IPR013655">
    <property type="entry name" value="PAS_fold_3"/>
</dbReference>
<evidence type="ECO:0000259" key="9">
    <source>
        <dbReference type="PROSITE" id="PS50109"/>
    </source>
</evidence>
<dbReference type="InterPro" id="IPR036890">
    <property type="entry name" value="HATPase_C_sf"/>
</dbReference>
<keyword evidence="6 12" id="KW-0418">Kinase</keyword>
<dbReference type="CDD" id="cd00075">
    <property type="entry name" value="HATPase"/>
    <property type="match status" value="1"/>
</dbReference>
<dbReference type="InterPro" id="IPR005467">
    <property type="entry name" value="His_kinase_dom"/>
</dbReference>
<dbReference type="PANTHER" id="PTHR43065">
    <property type="entry name" value="SENSOR HISTIDINE KINASE"/>
    <property type="match status" value="1"/>
</dbReference>
<evidence type="ECO:0000256" key="1">
    <source>
        <dbReference type="ARBA" id="ARBA00000085"/>
    </source>
</evidence>
<proteinExistence type="predicted"/>
<dbReference type="Pfam" id="PF13426">
    <property type="entry name" value="PAS_9"/>
    <property type="match status" value="1"/>
</dbReference>
<evidence type="ECO:0000256" key="4">
    <source>
        <dbReference type="ARBA" id="ARBA00022679"/>
    </source>
</evidence>
<dbReference type="SUPFAM" id="SSF55785">
    <property type="entry name" value="PYP-like sensor domain (PAS domain)"/>
    <property type="match status" value="2"/>
</dbReference>
<comment type="caution">
    <text evidence="12">The sequence shown here is derived from an EMBL/GenBank/DDBJ whole genome shotgun (WGS) entry which is preliminary data.</text>
</comment>
<dbReference type="InterPro" id="IPR000014">
    <property type="entry name" value="PAS"/>
</dbReference>
<keyword evidence="3" id="KW-0597">Phosphoprotein</keyword>
<organism evidence="12 13">
    <name type="scientific">Salirhabdus euzebyi</name>
    <dbReference type="NCBI Taxonomy" id="394506"/>
    <lineage>
        <taxon>Bacteria</taxon>
        <taxon>Bacillati</taxon>
        <taxon>Bacillota</taxon>
        <taxon>Bacilli</taxon>
        <taxon>Bacillales</taxon>
        <taxon>Bacillaceae</taxon>
        <taxon>Salirhabdus</taxon>
    </lineage>
</organism>
<dbReference type="Pfam" id="PF02518">
    <property type="entry name" value="HATPase_c"/>
    <property type="match status" value="1"/>
</dbReference>
<comment type="catalytic activity">
    <reaction evidence="1">
        <text>ATP + protein L-histidine = ADP + protein N-phospho-L-histidine.</text>
        <dbReference type="EC" id="2.7.13.3"/>
    </reaction>
</comment>
<dbReference type="SMART" id="SM00091">
    <property type="entry name" value="PAS"/>
    <property type="match status" value="2"/>
</dbReference>
<dbReference type="Gene3D" id="3.30.565.10">
    <property type="entry name" value="Histidine kinase-like ATPase, C-terminal domain"/>
    <property type="match status" value="1"/>
</dbReference>
<keyword evidence="4 12" id="KW-0808">Transferase</keyword>
<dbReference type="GO" id="GO:0005524">
    <property type="term" value="F:ATP binding"/>
    <property type="evidence" value="ECO:0007669"/>
    <property type="project" value="UniProtKB-KW"/>
</dbReference>